<reference evidence="2 3" key="1">
    <citation type="submission" date="2024-10" db="EMBL/GenBank/DDBJ databases">
        <authorList>
            <person name="Kim D."/>
        </authorList>
    </citation>
    <scope>NUCLEOTIDE SEQUENCE [LARGE SCALE GENOMIC DNA]</scope>
    <source>
        <strain evidence="2">Taebaek</strain>
    </source>
</reference>
<evidence type="ECO:0000313" key="3">
    <source>
        <dbReference type="Proteomes" id="UP001620645"/>
    </source>
</evidence>
<proteinExistence type="predicted"/>
<evidence type="ECO:0000313" key="2">
    <source>
        <dbReference type="EMBL" id="KAL3072988.1"/>
    </source>
</evidence>
<feature type="chain" id="PRO_5044797625" evidence="1">
    <location>
        <begin position="27"/>
        <end position="69"/>
    </location>
</feature>
<accession>A0ABD2I1U7</accession>
<name>A0ABD2I1U7_HETSC</name>
<protein>
    <submittedName>
        <fullName evidence="2">Uncharacterized protein</fullName>
    </submittedName>
</protein>
<organism evidence="2 3">
    <name type="scientific">Heterodera schachtii</name>
    <name type="common">Sugarbeet cyst nematode worm</name>
    <name type="synonym">Tylenchus schachtii</name>
    <dbReference type="NCBI Taxonomy" id="97005"/>
    <lineage>
        <taxon>Eukaryota</taxon>
        <taxon>Metazoa</taxon>
        <taxon>Ecdysozoa</taxon>
        <taxon>Nematoda</taxon>
        <taxon>Chromadorea</taxon>
        <taxon>Rhabditida</taxon>
        <taxon>Tylenchina</taxon>
        <taxon>Tylenchomorpha</taxon>
        <taxon>Tylenchoidea</taxon>
        <taxon>Heteroderidae</taxon>
        <taxon>Heteroderinae</taxon>
        <taxon>Heterodera</taxon>
    </lineage>
</organism>
<comment type="caution">
    <text evidence="2">The sequence shown here is derived from an EMBL/GenBank/DDBJ whole genome shotgun (WGS) entry which is preliminary data.</text>
</comment>
<dbReference type="AlphaFoldDB" id="A0ABD2I1U7"/>
<sequence>MFHLRFVVFLLLVIVGLFVGPNFVSADWDKKVATWDDKKVNKGWEEAEAPLNIRARRSGWDERILGGRE</sequence>
<keyword evidence="1" id="KW-0732">Signal</keyword>
<evidence type="ECO:0000256" key="1">
    <source>
        <dbReference type="SAM" id="SignalP"/>
    </source>
</evidence>
<dbReference type="EMBL" id="JBICCN010000373">
    <property type="protein sequence ID" value="KAL3072988.1"/>
    <property type="molecule type" value="Genomic_DNA"/>
</dbReference>
<dbReference type="Proteomes" id="UP001620645">
    <property type="component" value="Unassembled WGS sequence"/>
</dbReference>
<keyword evidence="3" id="KW-1185">Reference proteome</keyword>
<gene>
    <name evidence="2" type="ORF">niasHS_017962</name>
</gene>
<feature type="signal peptide" evidence="1">
    <location>
        <begin position="1"/>
        <end position="26"/>
    </location>
</feature>